<keyword evidence="9" id="KW-1185">Reference proteome</keyword>
<dbReference type="InterPro" id="IPR017972">
    <property type="entry name" value="Cyt_P450_CS"/>
</dbReference>
<proteinExistence type="inferred from homology"/>
<evidence type="ECO:0000256" key="5">
    <source>
        <dbReference type="ARBA" id="ARBA00023004"/>
    </source>
</evidence>
<evidence type="ECO:0000313" key="8">
    <source>
        <dbReference type="EMBL" id="KAK5994301.1"/>
    </source>
</evidence>
<keyword evidence="6 8" id="KW-0503">Monooxygenase</keyword>
<keyword evidence="3 6" id="KW-0349">Heme</keyword>
<protein>
    <submittedName>
        <fullName evidence="8">Cytochrome P450 monooxygenase cicH</fullName>
    </submittedName>
</protein>
<keyword evidence="4 6" id="KW-0479">Metal-binding</keyword>
<keyword evidence="6" id="KW-0560">Oxidoreductase</keyword>
<comment type="cofactor">
    <cofactor evidence="1">
        <name>heme</name>
        <dbReference type="ChEBI" id="CHEBI:30413"/>
    </cofactor>
</comment>
<dbReference type="GO" id="GO:0004497">
    <property type="term" value="F:monooxygenase activity"/>
    <property type="evidence" value="ECO:0007669"/>
    <property type="project" value="UniProtKB-KW"/>
</dbReference>
<dbReference type="InterPro" id="IPR050121">
    <property type="entry name" value="Cytochrome_P450_monoxygenase"/>
</dbReference>
<keyword evidence="5 6" id="KW-0408">Iron</keyword>
<evidence type="ECO:0000256" key="2">
    <source>
        <dbReference type="ARBA" id="ARBA00010617"/>
    </source>
</evidence>
<keyword evidence="7" id="KW-1133">Transmembrane helix</keyword>
<comment type="similarity">
    <text evidence="2 6">Belongs to the cytochrome P450 family.</text>
</comment>
<dbReference type="InterPro" id="IPR001128">
    <property type="entry name" value="Cyt_P450"/>
</dbReference>
<dbReference type="PANTHER" id="PTHR24305">
    <property type="entry name" value="CYTOCHROME P450"/>
    <property type="match status" value="1"/>
</dbReference>
<accession>A0ABR0SQ45</accession>
<evidence type="ECO:0000256" key="4">
    <source>
        <dbReference type="ARBA" id="ARBA00022723"/>
    </source>
</evidence>
<evidence type="ECO:0000313" key="9">
    <source>
        <dbReference type="Proteomes" id="UP001338125"/>
    </source>
</evidence>
<keyword evidence="7" id="KW-0472">Membrane</keyword>
<dbReference type="PANTHER" id="PTHR24305:SF232">
    <property type="entry name" value="P450, PUTATIVE (EUROFUNG)-RELATED"/>
    <property type="match status" value="1"/>
</dbReference>
<reference evidence="8 9" key="1">
    <citation type="submission" date="2024-01" db="EMBL/GenBank/DDBJ databases">
        <title>Complete genome of Cladobotryum mycophilum ATHUM6906.</title>
        <authorList>
            <person name="Christinaki A.C."/>
            <person name="Myridakis A.I."/>
            <person name="Kouvelis V.N."/>
        </authorList>
    </citation>
    <scope>NUCLEOTIDE SEQUENCE [LARGE SCALE GENOMIC DNA]</scope>
    <source>
        <strain evidence="8 9">ATHUM6906</strain>
    </source>
</reference>
<dbReference type="SUPFAM" id="SSF48264">
    <property type="entry name" value="Cytochrome P450"/>
    <property type="match status" value="1"/>
</dbReference>
<comment type="caution">
    <text evidence="8">The sequence shown here is derived from an EMBL/GenBank/DDBJ whole genome shotgun (WGS) entry which is preliminary data.</text>
</comment>
<evidence type="ECO:0000256" key="3">
    <source>
        <dbReference type="ARBA" id="ARBA00022617"/>
    </source>
</evidence>
<evidence type="ECO:0000256" key="7">
    <source>
        <dbReference type="SAM" id="Phobius"/>
    </source>
</evidence>
<organism evidence="8 9">
    <name type="scientific">Cladobotryum mycophilum</name>
    <dbReference type="NCBI Taxonomy" id="491253"/>
    <lineage>
        <taxon>Eukaryota</taxon>
        <taxon>Fungi</taxon>
        <taxon>Dikarya</taxon>
        <taxon>Ascomycota</taxon>
        <taxon>Pezizomycotina</taxon>
        <taxon>Sordariomycetes</taxon>
        <taxon>Hypocreomycetidae</taxon>
        <taxon>Hypocreales</taxon>
        <taxon>Hypocreaceae</taxon>
        <taxon>Cladobotryum</taxon>
    </lineage>
</organism>
<dbReference type="InterPro" id="IPR002401">
    <property type="entry name" value="Cyt_P450_E_grp-I"/>
</dbReference>
<gene>
    <name evidence="8" type="ORF">PT974_04774</name>
</gene>
<dbReference type="CDD" id="cd11060">
    <property type="entry name" value="CYP57A1-like"/>
    <property type="match status" value="1"/>
</dbReference>
<sequence>MEHSSEAFIHGSKLLLESRSDILVFSIIILFGSTILYYVRQVFRSDLRSVPGPALAPWTALYRPWMISDGLAHNFYRKLHSRYGPIVRTAPNVVSVSDPRAIPAIYAIGTKFYKANLFPHQATSSFYSVFDVEYRGGLMTSMFSSRDPARHQSLRRPVAQKFSMSSMKALEPFADDCAEIFIRAMTEMEGQSIDLGEWLQWYAFDVISAITFQRRLGFMEKQEDIEHMIEDIGNGFKFATLAGQISLTPLWLLIKARELTAKFVPSVRSRNPLKTVVQFTEECINEYDQNPPGGDRPDFLGWLRKANTNGDFMPYPDLVNHLSNNFLAGSDTTAISLRAILYYLTRDPICYRKAQEEVDQADRDGMLSENITYAECLRLPYLQASMKEAMRCHPGVSFPLERVVPAGGADICGVRLRPGTIVGINPVVIHHDKSIFGEDATDFNPDRWLGSDHERIKYMDRHLFTFGYGSRSCIGKNISIMEMGKLIPQILRHFHLEWASTDKTWRVSNFWFARQEGLIFRLRVRDKTV</sequence>
<evidence type="ECO:0000256" key="6">
    <source>
        <dbReference type="RuleBase" id="RU000461"/>
    </source>
</evidence>
<keyword evidence="7" id="KW-0812">Transmembrane</keyword>
<dbReference type="PROSITE" id="PS00086">
    <property type="entry name" value="CYTOCHROME_P450"/>
    <property type="match status" value="1"/>
</dbReference>
<dbReference type="Proteomes" id="UP001338125">
    <property type="component" value="Unassembled WGS sequence"/>
</dbReference>
<dbReference type="Pfam" id="PF00067">
    <property type="entry name" value="p450"/>
    <property type="match status" value="1"/>
</dbReference>
<name>A0ABR0SQ45_9HYPO</name>
<dbReference type="InterPro" id="IPR036396">
    <property type="entry name" value="Cyt_P450_sf"/>
</dbReference>
<dbReference type="PRINTS" id="PR00463">
    <property type="entry name" value="EP450I"/>
</dbReference>
<dbReference type="PRINTS" id="PR00385">
    <property type="entry name" value="P450"/>
</dbReference>
<evidence type="ECO:0000256" key="1">
    <source>
        <dbReference type="ARBA" id="ARBA00001971"/>
    </source>
</evidence>
<dbReference type="EMBL" id="JAVFKD010000010">
    <property type="protein sequence ID" value="KAK5994301.1"/>
    <property type="molecule type" value="Genomic_DNA"/>
</dbReference>
<dbReference type="Gene3D" id="1.10.630.10">
    <property type="entry name" value="Cytochrome P450"/>
    <property type="match status" value="1"/>
</dbReference>
<feature type="transmembrane region" description="Helical" evidence="7">
    <location>
        <begin position="22"/>
        <end position="39"/>
    </location>
</feature>